<dbReference type="Proteomes" id="UP001500782">
    <property type="component" value="Unassembled WGS sequence"/>
</dbReference>
<feature type="transmembrane region" description="Helical" evidence="6">
    <location>
        <begin position="148"/>
        <end position="169"/>
    </location>
</feature>
<dbReference type="EMBL" id="BAAADJ010000011">
    <property type="protein sequence ID" value="GAA0322743.1"/>
    <property type="molecule type" value="Genomic_DNA"/>
</dbReference>
<evidence type="ECO:0000256" key="3">
    <source>
        <dbReference type="ARBA" id="ARBA00022692"/>
    </source>
</evidence>
<feature type="transmembrane region" description="Helical" evidence="6">
    <location>
        <begin position="88"/>
        <end position="106"/>
    </location>
</feature>
<feature type="transmembrane region" description="Helical" evidence="6">
    <location>
        <begin position="181"/>
        <end position="198"/>
    </location>
</feature>
<keyword evidence="4 6" id="KW-1133">Transmembrane helix</keyword>
<dbReference type="Pfam" id="PF07690">
    <property type="entry name" value="MFS_1"/>
    <property type="match status" value="1"/>
</dbReference>
<feature type="transmembrane region" description="Helical" evidence="6">
    <location>
        <begin position="276"/>
        <end position="299"/>
    </location>
</feature>
<evidence type="ECO:0000259" key="7">
    <source>
        <dbReference type="PROSITE" id="PS50850"/>
    </source>
</evidence>
<keyword evidence="3 6" id="KW-0812">Transmembrane</keyword>
<evidence type="ECO:0000313" key="9">
    <source>
        <dbReference type="Proteomes" id="UP001500782"/>
    </source>
</evidence>
<sequence>MNSLEKYMQKTVRTPFYYGWVIVMMGALGVFFSGPGQTYSNAVFIDYYLVDFGWSRSVISSIYSIATLLAGLLMIIIGRYIDKYGQRFAMVVVATALALSCFWNSMVTNRVMLFIGFFLIRLFGQGSMTLVPNTLIPQWFIKKRGRAFSLMAIGGFLSSATFPIINLWMIEEWGWQHTWRIWGVLLLVIFVPLAFFLVRNKPEDIGLLPDNQSLPKIYPTSNINVELEENWTLAEAKRTKTFWFLLFCVSIPAMVNTGLTFHLLSIFTENQLSPALAATTLSLMAVVGFPVTLVAGFILDKIQANYMLCITFIGQILFLLLLLFTDSFVLAITFGILWGFVGGIERIVLNVIWPNFFGRKYIGSIKGLSMAVMVIGSAFGPLPFGVFYDLFGGYNEIILIMILFPTLGAVAALLAKKPTTPQKIV</sequence>
<keyword evidence="2" id="KW-0813">Transport</keyword>
<dbReference type="RefSeq" id="WP_343797172.1">
    <property type="nucleotide sequence ID" value="NZ_BAAADJ010000011.1"/>
</dbReference>
<evidence type="ECO:0000256" key="1">
    <source>
        <dbReference type="ARBA" id="ARBA00004651"/>
    </source>
</evidence>
<feature type="domain" description="Major facilitator superfamily (MFS) profile" evidence="7">
    <location>
        <begin position="22"/>
        <end position="420"/>
    </location>
</feature>
<feature type="transmembrane region" description="Helical" evidence="6">
    <location>
        <begin position="330"/>
        <end position="349"/>
    </location>
</feature>
<keyword evidence="5 6" id="KW-0472">Membrane</keyword>
<reference evidence="8 9" key="1">
    <citation type="journal article" date="2019" name="Int. J. Syst. Evol. Microbiol.">
        <title>The Global Catalogue of Microorganisms (GCM) 10K type strain sequencing project: providing services to taxonomists for standard genome sequencing and annotation.</title>
        <authorList>
            <consortium name="The Broad Institute Genomics Platform"/>
            <consortium name="The Broad Institute Genome Sequencing Center for Infectious Disease"/>
            <person name="Wu L."/>
            <person name="Ma J."/>
        </authorList>
    </citation>
    <scope>NUCLEOTIDE SEQUENCE [LARGE SCALE GENOMIC DNA]</scope>
    <source>
        <strain evidence="8 9">JCM 9731</strain>
    </source>
</reference>
<dbReference type="InterPro" id="IPR020846">
    <property type="entry name" value="MFS_dom"/>
</dbReference>
<feature type="transmembrane region" description="Helical" evidence="6">
    <location>
        <begin position="242"/>
        <end position="264"/>
    </location>
</feature>
<organism evidence="8 9">
    <name type="scientific">Bacillus carboniphilus</name>
    <dbReference type="NCBI Taxonomy" id="86663"/>
    <lineage>
        <taxon>Bacteria</taxon>
        <taxon>Bacillati</taxon>
        <taxon>Bacillota</taxon>
        <taxon>Bacilli</taxon>
        <taxon>Bacillales</taxon>
        <taxon>Bacillaceae</taxon>
        <taxon>Bacillus</taxon>
    </lineage>
</organism>
<evidence type="ECO:0000256" key="4">
    <source>
        <dbReference type="ARBA" id="ARBA00022989"/>
    </source>
</evidence>
<protein>
    <submittedName>
        <fullName evidence="8">MFS transporter</fullName>
    </submittedName>
</protein>
<proteinExistence type="predicted"/>
<dbReference type="PANTHER" id="PTHR11360">
    <property type="entry name" value="MONOCARBOXYLATE TRANSPORTER"/>
    <property type="match status" value="1"/>
</dbReference>
<evidence type="ECO:0000256" key="5">
    <source>
        <dbReference type="ARBA" id="ARBA00023136"/>
    </source>
</evidence>
<feature type="transmembrane region" description="Helical" evidence="6">
    <location>
        <begin position="54"/>
        <end position="76"/>
    </location>
</feature>
<accession>A0ABN0W1H6</accession>
<dbReference type="Gene3D" id="1.20.1250.20">
    <property type="entry name" value="MFS general substrate transporter like domains"/>
    <property type="match status" value="2"/>
</dbReference>
<evidence type="ECO:0000313" key="8">
    <source>
        <dbReference type="EMBL" id="GAA0322743.1"/>
    </source>
</evidence>
<dbReference type="InterPro" id="IPR036259">
    <property type="entry name" value="MFS_trans_sf"/>
</dbReference>
<comment type="subcellular location">
    <subcellularLocation>
        <location evidence="1">Cell membrane</location>
        <topology evidence="1">Multi-pass membrane protein</topology>
    </subcellularLocation>
</comment>
<feature type="transmembrane region" description="Helical" evidence="6">
    <location>
        <begin position="397"/>
        <end position="415"/>
    </location>
</feature>
<keyword evidence="9" id="KW-1185">Reference proteome</keyword>
<dbReference type="SUPFAM" id="SSF103473">
    <property type="entry name" value="MFS general substrate transporter"/>
    <property type="match status" value="1"/>
</dbReference>
<comment type="caution">
    <text evidence="8">The sequence shown here is derived from an EMBL/GenBank/DDBJ whole genome shotgun (WGS) entry which is preliminary data.</text>
</comment>
<dbReference type="InterPro" id="IPR050327">
    <property type="entry name" value="Proton-linked_MCT"/>
</dbReference>
<dbReference type="PROSITE" id="PS50850">
    <property type="entry name" value="MFS"/>
    <property type="match status" value="1"/>
</dbReference>
<dbReference type="PANTHER" id="PTHR11360:SF308">
    <property type="entry name" value="BLL3089 PROTEIN"/>
    <property type="match status" value="1"/>
</dbReference>
<dbReference type="CDD" id="cd17355">
    <property type="entry name" value="MFS_YcxA_like"/>
    <property type="match status" value="1"/>
</dbReference>
<evidence type="ECO:0000256" key="2">
    <source>
        <dbReference type="ARBA" id="ARBA00022448"/>
    </source>
</evidence>
<name>A0ABN0W1H6_9BACI</name>
<gene>
    <name evidence="8" type="ORF">GCM10008967_11570</name>
</gene>
<feature type="transmembrane region" description="Helical" evidence="6">
    <location>
        <begin position="16"/>
        <end position="34"/>
    </location>
</feature>
<dbReference type="InterPro" id="IPR011701">
    <property type="entry name" value="MFS"/>
</dbReference>
<evidence type="ECO:0000256" key="6">
    <source>
        <dbReference type="SAM" id="Phobius"/>
    </source>
</evidence>
<feature type="transmembrane region" description="Helical" evidence="6">
    <location>
        <begin position="112"/>
        <end position="136"/>
    </location>
</feature>
<feature type="transmembrane region" description="Helical" evidence="6">
    <location>
        <begin position="306"/>
        <end position="324"/>
    </location>
</feature>
<feature type="transmembrane region" description="Helical" evidence="6">
    <location>
        <begin position="370"/>
        <end position="391"/>
    </location>
</feature>